<keyword evidence="2" id="KW-0813">Transport</keyword>
<dbReference type="Gene3D" id="3.40.250.10">
    <property type="entry name" value="Rhodanese-like domain"/>
    <property type="match status" value="1"/>
</dbReference>
<evidence type="ECO:0000256" key="4">
    <source>
        <dbReference type="ARBA" id="ARBA00023157"/>
    </source>
</evidence>
<comment type="similarity">
    <text evidence="1">Belongs to the thioredoxin family.</text>
</comment>
<comment type="caution">
    <text evidence="10">The sequence shown here is derived from an EMBL/GenBank/DDBJ whole genome shotgun (WGS) entry which is preliminary data.</text>
</comment>
<evidence type="ECO:0000256" key="2">
    <source>
        <dbReference type="ARBA" id="ARBA00022448"/>
    </source>
</evidence>
<dbReference type="RefSeq" id="WP_345252763.1">
    <property type="nucleotide sequence ID" value="NZ_BAABGY010000001.1"/>
</dbReference>
<evidence type="ECO:0000256" key="3">
    <source>
        <dbReference type="ARBA" id="ARBA00022982"/>
    </source>
</evidence>
<dbReference type="InterPro" id="IPR036249">
    <property type="entry name" value="Thioredoxin-like_sf"/>
</dbReference>
<dbReference type="SUPFAM" id="SSF52821">
    <property type="entry name" value="Rhodanese/Cell cycle control phosphatase"/>
    <property type="match status" value="1"/>
</dbReference>
<feature type="signal peptide" evidence="7">
    <location>
        <begin position="1"/>
        <end position="20"/>
    </location>
</feature>
<evidence type="ECO:0000313" key="11">
    <source>
        <dbReference type="Proteomes" id="UP001501725"/>
    </source>
</evidence>
<dbReference type="Pfam" id="PF00085">
    <property type="entry name" value="Thioredoxin"/>
    <property type="match status" value="1"/>
</dbReference>
<feature type="chain" id="PRO_5046889540" description="Thioredoxin" evidence="7">
    <location>
        <begin position="21"/>
        <end position="232"/>
    </location>
</feature>
<dbReference type="SMART" id="SM00450">
    <property type="entry name" value="RHOD"/>
    <property type="match status" value="1"/>
</dbReference>
<dbReference type="CDD" id="cd00158">
    <property type="entry name" value="RHOD"/>
    <property type="match status" value="1"/>
</dbReference>
<dbReference type="Proteomes" id="UP001501725">
    <property type="component" value="Unassembled WGS sequence"/>
</dbReference>
<evidence type="ECO:0000259" key="9">
    <source>
        <dbReference type="PROSITE" id="PS51352"/>
    </source>
</evidence>
<dbReference type="InterPro" id="IPR017937">
    <property type="entry name" value="Thioredoxin_CS"/>
</dbReference>
<evidence type="ECO:0000256" key="7">
    <source>
        <dbReference type="SAM" id="SignalP"/>
    </source>
</evidence>
<evidence type="ECO:0000256" key="5">
    <source>
        <dbReference type="ARBA" id="ARBA00023284"/>
    </source>
</evidence>
<evidence type="ECO:0000313" key="10">
    <source>
        <dbReference type="EMBL" id="GAA4318341.1"/>
    </source>
</evidence>
<feature type="domain" description="Rhodanese" evidence="8">
    <location>
        <begin position="36"/>
        <end position="126"/>
    </location>
</feature>
<dbReference type="EMBL" id="BAABGY010000001">
    <property type="protein sequence ID" value="GAA4318341.1"/>
    <property type="molecule type" value="Genomic_DNA"/>
</dbReference>
<keyword evidence="5" id="KW-0676">Redox-active center</keyword>
<keyword evidence="3" id="KW-0249">Electron transport</keyword>
<reference evidence="11" key="1">
    <citation type="journal article" date="2019" name="Int. J. Syst. Evol. Microbiol.">
        <title>The Global Catalogue of Microorganisms (GCM) 10K type strain sequencing project: providing services to taxonomists for standard genome sequencing and annotation.</title>
        <authorList>
            <consortium name="The Broad Institute Genomics Platform"/>
            <consortium name="The Broad Institute Genome Sequencing Center for Infectious Disease"/>
            <person name="Wu L."/>
            <person name="Ma J."/>
        </authorList>
    </citation>
    <scope>NUCLEOTIDE SEQUENCE [LARGE SCALE GENOMIC DNA]</scope>
    <source>
        <strain evidence="11">JCM 17919</strain>
    </source>
</reference>
<proteinExistence type="inferred from homology"/>
<dbReference type="PANTHER" id="PTHR45663">
    <property type="entry name" value="GEO12009P1"/>
    <property type="match status" value="1"/>
</dbReference>
<keyword evidence="11" id="KW-1185">Reference proteome</keyword>
<name>A0ABP8G6Y3_9BACT</name>
<organism evidence="10 11">
    <name type="scientific">Flaviaesturariibacter amylovorans</name>
    <dbReference type="NCBI Taxonomy" id="1084520"/>
    <lineage>
        <taxon>Bacteria</taxon>
        <taxon>Pseudomonadati</taxon>
        <taxon>Bacteroidota</taxon>
        <taxon>Chitinophagia</taxon>
        <taxon>Chitinophagales</taxon>
        <taxon>Chitinophagaceae</taxon>
        <taxon>Flaviaestuariibacter</taxon>
    </lineage>
</organism>
<keyword evidence="4" id="KW-1015">Disulfide bond</keyword>
<sequence length="232" mass="25420">MTRLLSVLCLALLLSVGSFAQTAPLSASVFAQKVKETPGSVVLDVRTPQEFGKGHLPGALNANWNDTLFAKRVEALDKATPLFVYCLGGSRSAAAAGKLRQLGYTQVYDLEGGIMKWRQDGLPEEGGAIRGMTTDQYNTLVQRSDKLVLVDFYAEWCGPCKLMKPYLDEIARTQADKVEIVRIDTDLNPGITRTLRIEALPTLILYKAGKVKWANVGYVPKKTVLKQIKSGS</sequence>
<protein>
    <recommendedName>
        <fullName evidence="6">Thioredoxin</fullName>
    </recommendedName>
</protein>
<dbReference type="SUPFAM" id="SSF52833">
    <property type="entry name" value="Thioredoxin-like"/>
    <property type="match status" value="1"/>
</dbReference>
<feature type="domain" description="Thioredoxin" evidence="9">
    <location>
        <begin position="93"/>
        <end position="232"/>
    </location>
</feature>
<evidence type="ECO:0000256" key="6">
    <source>
        <dbReference type="NCBIfam" id="TIGR01068"/>
    </source>
</evidence>
<dbReference type="PRINTS" id="PR00421">
    <property type="entry name" value="THIOREDOXIN"/>
</dbReference>
<evidence type="ECO:0000256" key="1">
    <source>
        <dbReference type="ARBA" id="ARBA00008987"/>
    </source>
</evidence>
<dbReference type="Gene3D" id="3.40.30.10">
    <property type="entry name" value="Glutaredoxin"/>
    <property type="match status" value="1"/>
</dbReference>
<dbReference type="PROSITE" id="PS00194">
    <property type="entry name" value="THIOREDOXIN_1"/>
    <property type="match status" value="1"/>
</dbReference>
<dbReference type="InterPro" id="IPR001763">
    <property type="entry name" value="Rhodanese-like_dom"/>
</dbReference>
<dbReference type="PROSITE" id="PS50206">
    <property type="entry name" value="RHODANESE_3"/>
    <property type="match status" value="1"/>
</dbReference>
<dbReference type="PROSITE" id="PS51352">
    <property type="entry name" value="THIOREDOXIN_2"/>
    <property type="match status" value="1"/>
</dbReference>
<dbReference type="NCBIfam" id="TIGR01068">
    <property type="entry name" value="thioredoxin"/>
    <property type="match status" value="1"/>
</dbReference>
<dbReference type="InterPro" id="IPR005746">
    <property type="entry name" value="Thioredoxin"/>
</dbReference>
<dbReference type="InterPro" id="IPR013766">
    <property type="entry name" value="Thioredoxin_domain"/>
</dbReference>
<keyword evidence="7" id="KW-0732">Signal</keyword>
<dbReference type="InterPro" id="IPR036873">
    <property type="entry name" value="Rhodanese-like_dom_sf"/>
</dbReference>
<gene>
    <name evidence="10" type="ORF">GCM10023184_02500</name>
</gene>
<dbReference type="CDD" id="cd02947">
    <property type="entry name" value="TRX_family"/>
    <property type="match status" value="1"/>
</dbReference>
<dbReference type="Pfam" id="PF00581">
    <property type="entry name" value="Rhodanese"/>
    <property type="match status" value="1"/>
</dbReference>
<evidence type="ECO:0000259" key="8">
    <source>
        <dbReference type="PROSITE" id="PS50206"/>
    </source>
</evidence>
<accession>A0ABP8G6Y3</accession>
<dbReference type="PANTHER" id="PTHR45663:SF11">
    <property type="entry name" value="GEO12009P1"/>
    <property type="match status" value="1"/>
</dbReference>